<keyword evidence="1" id="KW-0862">Zinc</keyword>
<dbReference type="GO" id="GO:0008270">
    <property type="term" value="F:zinc ion binding"/>
    <property type="evidence" value="ECO:0007669"/>
    <property type="project" value="UniProtKB-KW"/>
</dbReference>
<reference evidence="4 5" key="1">
    <citation type="journal article" date="2018" name="Nat. Ecol. Evol.">
        <title>Pezizomycetes genomes reveal the molecular basis of ectomycorrhizal truffle lifestyle.</title>
        <authorList>
            <person name="Murat C."/>
            <person name="Payen T."/>
            <person name="Noel B."/>
            <person name="Kuo A."/>
            <person name="Morin E."/>
            <person name="Chen J."/>
            <person name="Kohler A."/>
            <person name="Krizsan K."/>
            <person name="Balestrini R."/>
            <person name="Da Silva C."/>
            <person name="Montanini B."/>
            <person name="Hainaut M."/>
            <person name="Levati E."/>
            <person name="Barry K.W."/>
            <person name="Belfiori B."/>
            <person name="Cichocki N."/>
            <person name="Clum A."/>
            <person name="Dockter R.B."/>
            <person name="Fauchery L."/>
            <person name="Guy J."/>
            <person name="Iotti M."/>
            <person name="Le Tacon F."/>
            <person name="Lindquist E.A."/>
            <person name="Lipzen A."/>
            <person name="Malagnac F."/>
            <person name="Mello A."/>
            <person name="Molinier V."/>
            <person name="Miyauchi S."/>
            <person name="Poulain J."/>
            <person name="Riccioni C."/>
            <person name="Rubini A."/>
            <person name="Sitrit Y."/>
            <person name="Splivallo R."/>
            <person name="Traeger S."/>
            <person name="Wang M."/>
            <person name="Zifcakova L."/>
            <person name="Wipf D."/>
            <person name="Zambonelli A."/>
            <person name="Paolocci F."/>
            <person name="Nowrousian M."/>
            <person name="Ottonello S."/>
            <person name="Baldrian P."/>
            <person name="Spatafora J.W."/>
            <person name="Henrissat B."/>
            <person name="Nagy L.G."/>
            <person name="Aury J.M."/>
            <person name="Wincker P."/>
            <person name="Grigoriev I.V."/>
            <person name="Bonfante P."/>
            <person name="Martin F.M."/>
        </authorList>
    </citation>
    <scope>NUCLEOTIDE SEQUENCE [LARGE SCALE GENOMIC DNA]</scope>
    <source>
        <strain evidence="4 5">CCBAS932</strain>
    </source>
</reference>
<feature type="domain" description="C2H2-type" evidence="3">
    <location>
        <begin position="213"/>
        <end position="240"/>
    </location>
</feature>
<organism evidence="4 5">
    <name type="scientific">Morchella conica CCBAS932</name>
    <dbReference type="NCBI Taxonomy" id="1392247"/>
    <lineage>
        <taxon>Eukaryota</taxon>
        <taxon>Fungi</taxon>
        <taxon>Dikarya</taxon>
        <taxon>Ascomycota</taxon>
        <taxon>Pezizomycotina</taxon>
        <taxon>Pezizomycetes</taxon>
        <taxon>Pezizales</taxon>
        <taxon>Morchellaceae</taxon>
        <taxon>Morchella</taxon>
    </lineage>
</organism>
<dbReference type="InterPro" id="IPR013087">
    <property type="entry name" value="Znf_C2H2_type"/>
</dbReference>
<keyword evidence="1" id="KW-0863">Zinc-finger</keyword>
<keyword evidence="5" id="KW-1185">Reference proteome</keyword>
<evidence type="ECO:0000313" key="5">
    <source>
        <dbReference type="Proteomes" id="UP000277580"/>
    </source>
</evidence>
<evidence type="ECO:0000256" key="1">
    <source>
        <dbReference type="PROSITE-ProRule" id="PRU00042"/>
    </source>
</evidence>
<dbReference type="PROSITE" id="PS00028">
    <property type="entry name" value="ZINC_FINGER_C2H2_1"/>
    <property type="match status" value="1"/>
</dbReference>
<dbReference type="PROSITE" id="PS50157">
    <property type="entry name" value="ZINC_FINGER_C2H2_2"/>
    <property type="match status" value="1"/>
</dbReference>
<dbReference type="AlphaFoldDB" id="A0A3N4KMQ9"/>
<gene>
    <name evidence="4" type="ORF">P167DRAFT_550040</name>
</gene>
<feature type="region of interest" description="Disordered" evidence="2">
    <location>
        <begin position="174"/>
        <end position="195"/>
    </location>
</feature>
<dbReference type="InParanoid" id="A0A3N4KMQ9"/>
<accession>A0A3N4KMQ9</accession>
<feature type="region of interest" description="Disordered" evidence="2">
    <location>
        <begin position="317"/>
        <end position="351"/>
    </location>
</feature>
<keyword evidence="1" id="KW-0479">Metal-binding</keyword>
<dbReference type="EMBL" id="ML119196">
    <property type="protein sequence ID" value="RPB07095.1"/>
    <property type="molecule type" value="Genomic_DNA"/>
</dbReference>
<dbReference type="Proteomes" id="UP000277580">
    <property type="component" value="Unassembled WGS sequence"/>
</dbReference>
<name>A0A3N4KMQ9_9PEZI</name>
<sequence length="368" mass="39744">MKSTFLGNFDFIFDRAGLDVPTQSPSIAPSNPMVESEVVSVSPSIAPPNGGEYPSGICRSSLDQKDYAPLGVLVGQPAQAPDYTDITGQDSELYASHLVSHRLATRIQVVLCQGNVRDPHLRPNVLTPSTAHSPVIQNMRLTIIFQSMLESAEFFGARLNPSFENTIHPYLRDTPSSGDTQAHHHNGNPLTAMHGPSVLRETQTNTMGKTRWFPCTSCGQRFSNAPKLTKHIANHAVPSSRLGRHSAVVWKGANRSRTVPSLSVQEYTPDTEILADNDALHSETSSEFDLGEPVVESDEQMNHEGAVNALVSRVGHDLSGASPTAVEDTEPDAGEAHDTTEEECSMDHTPRHDDAAILLARGSGGDTI</sequence>
<dbReference type="OrthoDB" id="2188412at2759"/>
<evidence type="ECO:0000313" key="4">
    <source>
        <dbReference type="EMBL" id="RPB07095.1"/>
    </source>
</evidence>
<protein>
    <recommendedName>
        <fullName evidence="3">C2H2-type domain-containing protein</fullName>
    </recommendedName>
</protein>
<proteinExistence type="predicted"/>
<evidence type="ECO:0000259" key="3">
    <source>
        <dbReference type="PROSITE" id="PS50157"/>
    </source>
</evidence>
<feature type="compositionally biased region" description="Basic and acidic residues" evidence="2">
    <location>
        <begin position="334"/>
        <end position="351"/>
    </location>
</feature>
<evidence type="ECO:0000256" key="2">
    <source>
        <dbReference type="SAM" id="MobiDB-lite"/>
    </source>
</evidence>